<reference evidence="4 5" key="1">
    <citation type="submission" date="2021-08" db="EMBL/GenBank/DDBJ databases">
        <title>Complete genome sequence of Leptospira kobayashii strain E30.</title>
        <authorList>
            <person name="Nakao R."/>
            <person name="Nakamura S."/>
            <person name="Masuzawa T."/>
            <person name="Koizumi N."/>
        </authorList>
    </citation>
    <scope>NUCLEOTIDE SEQUENCE [LARGE SCALE GENOMIC DNA]</scope>
    <source>
        <strain evidence="4 5">E30</strain>
    </source>
</reference>
<feature type="repeat" description="TPR" evidence="3">
    <location>
        <begin position="188"/>
        <end position="221"/>
    </location>
</feature>
<organism evidence="4 5">
    <name type="scientific">Leptospira kobayashii</name>
    <dbReference type="NCBI Taxonomy" id="1917830"/>
    <lineage>
        <taxon>Bacteria</taxon>
        <taxon>Pseudomonadati</taxon>
        <taxon>Spirochaetota</taxon>
        <taxon>Spirochaetia</taxon>
        <taxon>Leptospirales</taxon>
        <taxon>Leptospiraceae</taxon>
        <taxon>Leptospira</taxon>
    </lineage>
</organism>
<dbReference type="PANTHER" id="PTHR45586">
    <property type="entry name" value="TPR REPEAT-CONTAINING PROTEIN PA4667"/>
    <property type="match status" value="1"/>
</dbReference>
<keyword evidence="1" id="KW-0677">Repeat</keyword>
<gene>
    <name evidence="4" type="ORF">LPTSP3_g01500</name>
</gene>
<dbReference type="InterPro" id="IPR019734">
    <property type="entry name" value="TPR_rpt"/>
</dbReference>
<dbReference type="Pfam" id="PF14559">
    <property type="entry name" value="TPR_19"/>
    <property type="match status" value="1"/>
</dbReference>
<dbReference type="InterPro" id="IPR051012">
    <property type="entry name" value="CellSynth/LPSAsmb/PSIAsmb"/>
</dbReference>
<protein>
    <recommendedName>
        <fullName evidence="6">Tetratricopeptide repeat protein</fullName>
    </recommendedName>
</protein>
<name>A0ABM7UQD5_9LEPT</name>
<dbReference type="InterPro" id="IPR011990">
    <property type="entry name" value="TPR-like_helical_dom_sf"/>
</dbReference>
<dbReference type="EMBL" id="AP025028">
    <property type="protein sequence ID" value="BDA77220.1"/>
    <property type="molecule type" value="Genomic_DNA"/>
</dbReference>
<dbReference type="SMART" id="SM00028">
    <property type="entry name" value="TPR"/>
    <property type="match status" value="4"/>
</dbReference>
<keyword evidence="2 3" id="KW-0802">TPR repeat</keyword>
<dbReference type="SUPFAM" id="SSF48452">
    <property type="entry name" value="TPR-like"/>
    <property type="match status" value="1"/>
</dbReference>
<evidence type="ECO:0008006" key="6">
    <source>
        <dbReference type="Google" id="ProtNLM"/>
    </source>
</evidence>
<dbReference type="PANTHER" id="PTHR45586:SF1">
    <property type="entry name" value="LIPOPOLYSACCHARIDE ASSEMBLY PROTEIN B"/>
    <property type="match status" value="1"/>
</dbReference>
<proteinExistence type="predicted"/>
<dbReference type="Proteomes" id="UP000245263">
    <property type="component" value="Chromosome 1"/>
</dbReference>
<evidence type="ECO:0000256" key="1">
    <source>
        <dbReference type="ARBA" id="ARBA00022737"/>
    </source>
</evidence>
<accession>A0ABM7UQD5</accession>
<dbReference type="Gene3D" id="1.25.40.10">
    <property type="entry name" value="Tetratricopeptide repeat domain"/>
    <property type="match status" value="1"/>
</dbReference>
<evidence type="ECO:0000313" key="4">
    <source>
        <dbReference type="EMBL" id="BDA77220.1"/>
    </source>
</evidence>
<evidence type="ECO:0000313" key="5">
    <source>
        <dbReference type="Proteomes" id="UP000245263"/>
    </source>
</evidence>
<evidence type="ECO:0000256" key="3">
    <source>
        <dbReference type="PROSITE-ProRule" id="PRU00339"/>
    </source>
</evidence>
<feature type="repeat" description="TPR" evidence="3">
    <location>
        <begin position="154"/>
        <end position="187"/>
    </location>
</feature>
<sequence length="349" mass="40530">MVENALKDSLLKTISLFSKITLVWLALTFSAYSQETPPPTESETFQSKIDLEKTGRNIINALRYGKFGVADLEWKKIQADIYKEEAEYSYLAGAIHYSRLEWPEAKDALTKALAKEPNQEAASFLLGMIYAQEDNWKEAKDTWLETNQISPYNPFYHYNLGVAYYILGEYGQAITSLSKSLEYKPNYSEAKTILVKTYLELGNYAEAKKEIESILETDPKNVMASNLLGRVVYLTEKDPKKALALLKDERILGWREKKTYARCYFEVRKWRNAESLFRSIAFSPFADDYDQSFYLNLLLNLGLEEKANEFFHFIQKKNKNDSTIAEAYRMLLASREGKTLLYHYFKVRY</sequence>
<dbReference type="PROSITE" id="PS50005">
    <property type="entry name" value="TPR"/>
    <property type="match status" value="2"/>
</dbReference>
<dbReference type="Pfam" id="PF13432">
    <property type="entry name" value="TPR_16"/>
    <property type="match status" value="1"/>
</dbReference>
<keyword evidence="5" id="KW-1185">Reference proteome</keyword>
<evidence type="ECO:0000256" key="2">
    <source>
        <dbReference type="ARBA" id="ARBA00022803"/>
    </source>
</evidence>